<name>A0ABQ9EDG0_TEGGR</name>
<keyword evidence="4" id="KW-1185">Reference proteome</keyword>
<dbReference type="Pfam" id="PF00501">
    <property type="entry name" value="AMP-binding"/>
    <property type="match status" value="1"/>
</dbReference>
<evidence type="ECO:0000256" key="1">
    <source>
        <dbReference type="SAM" id="Phobius"/>
    </source>
</evidence>
<feature type="domain" description="AMP-dependent synthetase/ligase" evidence="2">
    <location>
        <begin position="10"/>
        <end position="155"/>
    </location>
</feature>
<organism evidence="3 4">
    <name type="scientific">Tegillarca granosa</name>
    <name type="common">Malaysian cockle</name>
    <name type="synonym">Anadara granosa</name>
    <dbReference type="NCBI Taxonomy" id="220873"/>
    <lineage>
        <taxon>Eukaryota</taxon>
        <taxon>Metazoa</taxon>
        <taxon>Spiralia</taxon>
        <taxon>Lophotrochozoa</taxon>
        <taxon>Mollusca</taxon>
        <taxon>Bivalvia</taxon>
        <taxon>Autobranchia</taxon>
        <taxon>Pteriomorphia</taxon>
        <taxon>Arcoida</taxon>
        <taxon>Arcoidea</taxon>
        <taxon>Arcidae</taxon>
        <taxon>Tegillarca</taxon>
    </lineage>
</organism>
<proteinExistence type="predicted"/>
<dbReference type="InterPro" id="IPR000873">
    <property type="entry name" value="AMP-dep_synth/lig_dom"/>
</dbReference>
<feature type="transmembrane region" description="Helical" evidence="1">
    <location>
        <begin position="175"/>
        <end position="195"/>
    </location>
</feature>
<sequence length="205" mass="23203">MRSCSNHNRMQRLSYISEFHEKSSKLASYSVLNGILKGDHVGILGPSTLEWLISEMGILISGAVIVHLSFDINDRRHIKEYLDNCDCKLYILDPGEFYDIVQAVSIYLQNAASKSSLGKDSSSILLMKKKQIIAYNIEYPVVFPEDTVVVMSTSGIDYDITVGTGNSKRYTDRPFSWISGFPVVYIFIWHSVVFTDARLTSKKDR</sequence>
<accession>A0ABQ9EDG0</accession>
<dbReference type="InterPro" id="IPR042099">
    <property type="entry name" value="ANL_N_sf"/>
</dbReference>
<evidence type="ECO:0000313" key="4">
    <source>
        <dbReference type="Proteomes" id="UP001217089"/>
    </source>
</evidence>
<evidence type="ECO:0000313" key="3">
    <source>
        <dbReference type="EMBL" id="KAJ8303337.1"/>
    </source>
</evidence>
<gene>
    <name evidence="3" type="ORF">KUTeg_019733</name>
</gene>
<keyword evidence="1" id="KW-1133">Transmembrane helix</keyword>
<keyword evidence="1" id="KW-0812">Transmembrane</keyword>
<dbReference type="Gene3D" id="3.40.50.12780">
    <property type="entry name" value="N-terminal domain of ligase-like"/>
    <property type="match status" value="1"/>
</dbReference>
<reference evidence="3 4" key="1">
    <citation type="submission" date="2022-12" db="EMBL/GenBank/DDBJ databases">
        <title>Chromosome-level genome of Tegillarca granosa.</title>
        <authorList>
            <person name="Kim J."/>
        </authorList>
    </citation>
    <scope>NUCLEOTIDE SEQUENCE [LARGE SCALE GENOMIC DNA]</scope>
    <source>
        <strain evidence="3">Teg-2019</strain>
        <tissue evidence="3">Adductor muscle</tissue>
    </source>
</reference>
<evidence type="ECO:0000259" key="2">
    <source>
        <dbReference type="Pfam" id="PF00501"/>
    </source>
</evidence>
<dbReference type="Proteomes" id="UP001217089">
    <property type="component" value="Unassembled WGS sequence"/>
</dbReference>
<dbReference type="SUPFAM" id="SSF56801">
    <property type="entry name" value="Acetyl-CoA synthetase-like"/>
    <property type="match status" value="1"/>
</dbReference>
<keyword evidence="1" id="KW-0472">Membrane</keyword>
<protein>
    <recommendedName>
        <fullName evidence="2">AMP-dependent synthetase/ligase domain-containing protein</fullName>
    </recommendedName>
</protein>
<comment type="caution">
    <text evidence="3">The sequence shown here is derived from an EMBL/GenBank/DDBJ whole genome shotgun (WGS) entry which is preliminary data.</text>
</comment>
<dbReference type="EMBL" id="JARBDR010000917">
    <property type="protein sequence ID" value="KAJ8303337.1"/>
    <property type="molecule type" value="Genomic_DNA"/>
</dbReference>